<feature type="domain" description="Transcription regulator AsnC/Lrp ligand binding" evidence="2">
    <location>
        <begin position="31"/>
        <end position="96"/>
    </location>
</feature>
<gene>
    <name evidence="3" type="ORF">FB559_4175</name>
</gene>
<evidence type="ECO:0000259" key="2">
    <source>
        <dbReference type="Pfam" id="PF01037"/>
    </source>
</evidence>
<reference evidence="3 4" key="1">
    <citation type="submission" date="2019-06" db="EMBL/GenBank/DDBJ databases">
        <title>Sequencing the genomes of 1000 actinobacteria strains.</title>
        <authorList>
            <person name="Klenk H.-P."/>
        </authorList>
    </citation>
    <scope>NUCLEOTIDE SEQUENCE [LARGE SCALE GENOMIC DNA]</scope>
    <source>
        <strain evidence="3 4">DSM 102200</strain>
    </source>
</reference>
<protein>
    <submittedName>
        <fullName evidence="3">AsnC-like helix-turn-helix protein</fullName>
    </submittedName>
</protein>
<proteinExistence type="predicted"/>
<dbReference type="AlphaFoldDB" id="A0A543CN74"/>
<dbReference type="Gene3D" id="3.30.70.920">
    <property type="match status" value="1"/>
</dbReference>
<accession>A0A543CN74</accession>
<feature type="compositionally biased region" description="Basic and acidic residues" evidence="1">
    <location>
        <begin position="12"/>
        <end position="21"/>
    </location>
</feature>
<organism evidence="3 4">
    <name type="scientific">Actinoallomurus bryophytorum</name>
    <dbReference type="NCBI Taxonomy" id="1490222"/>
    <lineage>
        <taxon>Bacteria</taxon>
        <taxon>Bacillati</taxon>
        <taxon>Actinomycetota</taxon>
        <taxon>Actinomycetes</taxon>
        <taxon>Streptosporangiales</taxon>
        <taxon>Thermomonosporaceae</taxon>
        <taxon>Actinoallomurus</taxon>
    </lineage>
</organism>
<evidence type="ECO:0000313" key="4">
    <source>
        <dbReference type="Proteomes" id="UP000316096"/>
    </source>
</evidence>
<dbReference type="EMBL" id="VFOZ01000001">
    <property type="protein sequence ID" value="TQL98549.1"/>
    <property type="molecule type" value="Genomic_DNA"/>
</dbReference>
<dbReference type="InterPro" id="IPR019887">
    <property type="entry name" value="Tscrpt_reg_AsnC/Lrp_C"/>
</dbReference>
<feature type="region of interest" description="Disordered" evidence="1">
    <location>
        <begin position="1"/>
        <end position="21"/>
    </location>
</feature>
<dbReference type="Proteomes" id="UP000316096">
    <property type="component" value="Unassembled WGS sequence"/>
</dbReference>
<evidence type="ECO:0000313" key="3">
    <source>
        <dbReference type="EMBL" id="TQL98549.1"/>
    </source>
</evidence>
<dbReference type="SUPFAM" id="SSF54909">
    <property type="entry name" value="Dimeric alpha+beta barrel"/>
    <property type="match status" value="1"/>
</dbReference>
<evidence type="ECO:0000256" key="1">
    <source>
        <dbReference type="SAM" id="MobiDB-lite"/>
    </source>
</evidence>
<keyword evidence="4" id="KW-1185">Reference proteome</keyword>
<dbReference type="Pfam" id="PF01037">
    <property type="entry name" value="AsnC_trans_reg"/>
    <property type="match status" value="1"/>
</dbReference>
<name>A0A543CN74_9ACTN</name>
<sequence>MNAIAPSAVRPETGRAVRPETGREAALEALVRVRLVGGAEHEQFEKHLRAEATVVDAWRLAGDCDYEVRLSCRTLADLDIAVGELRSAGGHTSTTLVLHRVNLDEQ</sequence>
<dbReference type="InterPro" id="IPR011008">
    <property type="entry name" value="Dimeric_a/b-barrel"/>
</dbReference>
<comment type="caution">
    <text evidence="3">The sequence shown here is derived from an EMBL/GenBank/DDBJ whole genome shotgun (WGS) entry which is preliminary data.</text>
</comment>
<dbReference type="RefSeq" id="WP_185792317.1">
    <property type="nucleotide sequence ID" value="NZ_VFOZ01000001.1"/>
</dbReference>